<keyword evidence="1" id="KW-0732">Signal</keyword>
<feature type="chain" id="PRO_5008147725" evidence="1">
    <location>
        <begin position="29"/>
        <end position="86"/>
    </location>
</feature>
<proteinExistence type="predicted"/>
<dbReference type="WBParaSite" id="GPLIN_001339900">
    <property type="protein sequence ID" value="GPLIN_001339900"/>
    <property type="gene ID" value="GPLIN_001339900"/>
</dbReference>
<organism evidence="2 3">
    <name type="scientific">Globodera pallida</name>
    <name type="common">Potato cyst nematode worm</name>
    <name type="synonym">Heterodera pallida</name>
    <dbReference type="NCBI Taxonomy" id="36090"/>
    <lineage>
        <taxon>Eukaryota</taxon>
        <taxon>Metazoa</taxon>
        <taxon>Ecdysozoa</taxon>
        <taxon>Nematoda</taxon>
        <taxon>Chromadorea</taxon>
        <taxon>Rhabditida</taxon>
        <taxon>Tylenchina</taxon>
        <taxon>Tylenchomorpha</taxon>
        <taxon>Tylenchoidea</taxon>
        <taxon>Heteroderidae</taxon>
        <taxon>Heteroderinae</taxon>
        <taxon>Globodera</taxon>
    </lineage>
</organism>
<sequence>MIDLSFFYSAKMAVVFFILMLSSATLEAQRNENDEFFEFMTTIGEHFGGEFNDAEKALELDLNGVNLFLERLQQFATNYLEKITKF</sequence>
<evidence type="ECO:0000313" key="3">
    <source>
        <dbReference type="WBParaSite" id="GPLIN_001339900"/>
    </source>
</evidence>
<reference evidence="2" key="2">
    <citation type="submission" date="2014-05" db="EMBL/GenBank/DDBJ databases">
        <title>The genome and life-stage specific transcriptomes of Globodera pallida elucidate key aspects of plant parasitism by a cyst nematode.</title>
        <authorList>
            <person name="Cotton J.A."/>
            <person name="Lilley C.J."/>
            <person name="Jones L.M."/>
            <person name="Kikuchi T."/>
            <person name="Reid A.J."/>
            <person name="Thorpe P."/>
            <person name="Tsai I.J."/>
            <person name="Beasley H."/>
            <person name="Blok V."/>
            <person name="Cock P.J.A."/>
            <person name="Van den Akker S.E."/>
            <person name="Holroyd N."/>
            <person name="Hunt M."/>
            <person name="Mantelin S."/>
            <person name="Naghra H."/>
            <person name="Pain A."/>
            <person name="Palomares-Rius J.E."/>
            <person name="Zarowiecki M."/>
            <person name="Berriman M."/>
            <person name="Jones J.T."/>
            <person name="Urwin P.E."/>
        </authorList>
    </citation>
    <scope>NUCLEOTIDE SEQUENCE [LARGE SCALE GENOMIC DNA]</scope>
    <source>
        <strain evidence="2">Lindley</strain>
    </source>
</reference>
<name>A0A183CKJ3_GLOPA</name>
<dbReference type="AlphaFoldDB" id="A0A183CKJ3"/>
<protein>
    <submittedName>
        <fullName evidence="3">Venom peptide</fullName>
    </submittedName>
</protein>
<keyword evidence="2" id="KW-1185">Reference proteome</keyword>
<evidence type="ECO:0000313" key="2">
    <source>
        <dbReference type="Proteomes" id="UP000050741"/>
    </source>
</evidence>
<reference evidence="3" key="3">
    <citation type="submission" date="2016-06" db="UniProtKB">
        <authorList>
            <consortium name="WormBaseParasite"/>
        </authorList>
    </citation>
    <scope>IDENTIFICATION</scope>
</reference>
<feature type="signal peptide" evidence="1">
    <location>
        <begin position="1"/>
        <end position="28"/>
    </location>
</feature>
<accession>A0A183CKJ3</accession>
<reference evidence="2" key="1">
    <citation type="submission" date="2013-12" db="EMBL/GenBank/DDBJ databases">
        <authorList>
            <person name="Aslett M."/>
        </authorList>
    </citation>
    <scope>NUCLEOTIDE SEQUENCE [LARGE SCALE GENOMIC DNA]</scope>
    <source>
        <strain evidence="2">Lindley</strain>
    </source>
</reference>
<dbReference type="Proteomes" id="UP000050741">
    <property type="component" value="Unassembled WGS sequence"/>
</dbReference>
<evidence type="ECO:0000256" key="1">
    <source>
        <dbReference type="SAM" id="SignalP"/>
    </source>
</evidence>